<evidence type="ECO:0000313" key="2">
    <source>
        <dbReference type="EMBL" id="GAA4729681.1"/>
    </source>
</evidence>
<accession>A0ABP8YIU9</accession>
<feature type="signal peptide" evidence="1">
    <location>
        <begin position="1"/>
        <end position="22"/>
    </location>
</feature>
<dbReference type="EMBL" id="BAABID010000009">
    <property type="protein sequence ID" value="GAA4729681.1"/>
    <property type="molecule type" value="Genomic_DNA"/>
</dbReference>
<dbReference type="PROSITE" id="PS51257">
    <property type="entry name" value="PROKAR_LIPOPROTEIN"/>
    <property type="match status" value="1"/>
</dbReference>
<sequence length="133" mass="13779">MRDRLRRSTAAAALVLIPAGLAGCTATDTPSGAAVDQRSDLVGTFEPADGGFQVVLDAEEFTATDVPAELLGHGDPQDVSGTWSMPDGEGLFLEVKDPGSDELVQQIPVDVVDADELVIDGGTEGAVTLERVD</sequence>
<dbReference type="RefSeq" id="WP_172150406.1">
    <property type="nucleotide sequence ID" value="NZ_BAABID010000009.1"/>
</dbReference>
<keyword evidence="3" id="KW-1185">Reference proteome</keyword>
<name>A0ABP8YIU9_9MICO</name>
<keyword evidence="1" id="KW-0732">Signal</keyword>
<evidence type="ECO:0008006" key="4">
    <source>
        <dbReference type="Google" id="ProtNLM"/>
    </source>
</evidence>
<protein>
    <recommendedName>
        <fullName evidence="4">Lipoprotein</fullName>
    </recommendedName>
</protein>
<feature type="chain" id="PRO_5045676818" description="Lipoprotein" evidence="1">
    <location>
        <begin position="23"/>
        <end position="133"/>
    </location>
</feature>
<gene>
    <name evidence="2" type="ORF">GCM10023216_21530</name>
</gene>
<proteinExistence type="predicted"/>
<evidence type="ECO:0000313" key="3">
    <source>
        <dbReference type="Proteomes" id="UP001500956"/>
    </source>
</evidence>
<organism evidence="2 3">
    <name type="scientific">Isoptericola chiayiensis</name>
    <dbReference type="NCBI Taxonomy" id="579446"/>
    <lineage>
        <taxon>Bacteria</taxon>
        <taxon>Bacillati</taxon>
        <taxon>Actinomycetota</taxon>
        <taxon>Actinomycetes</taxon>
        <taxon>Micrococcales</taxon>
        <taxon>Promicromonosporaceae</taxon>
        <taxon>Isoptericola</taxon>
    </lineage>
</organism>
<reference evidence="3" key="1">
    <citation type="journal article" date="2019" name="Int. J. Syst. Evol. Microbiol.">
        <title>The Global Catalogue of Microorganisms (GCM) 10K type strain sequencing project: providing services to taxonomists for standard genome sequencing and annotation.</title>
        <authorList>
            <consortium name="The Broad Institute Genomics Platform"/>
            <consortium name="The Broad Institute Genome Sequencing Center for Infectious Disease"/>
            <person name="Wu L."/>
            <person name="Ma J."/>
        </authorList>
    </citation>
    <scope>NUCLEOTIDE SEQUENCE [LARGE SCALE GENOMIC DNA]</scope>
    <source>
        <strain evidence="3">JCM 18063</strain>
    </source>
</reference>
<evidence type="ECO:0000256" key="1">
    <source>
        <dbReference type="SAM" id="SignalP"/>
    </source>
</evidence>
<dbReference type="Proteomes" id="UP001500956">
    <property type="component" value="Unassembled WGS sequence"/>
</dbReference>
<comment type="caution">
    <text evidence="2">The sequence shown here is derived from an EMBL/GenBank/DDBJ whole genome shotgun (WGS) entry which is preliminary data.</text>
</comment>